<evidence type="ECO:0000313" key="8">
    <source>
        <dbReference type="Proteomes" id="UP000001357"/>
    </source>
</evidence>
<dbReference type="RefSeq" id="XP_001750360.1">
    <property type="nucleotide sequence ID" value="XM_001750308.1"/>
</dbReference>
<keyword evidence="2" id="KW-0964">Secreted</keyword>
<dbReference type="InterPro" id="IPR019326">
    <property type="entry name" value="NDNF"/>
</dbReference>
<dbReference type="AlphaFoldDB" id="A9VC92"/>
<accession>A9VC92</accession>
<keyword evidence="6" id="KW-0732">Signal</keyword>
<keyword evidence="5" id="KW-0472">Membrane</keyword>
<feature type="signal peptide" evidence="6">
    <location>
        <begin position="1"/>
        <end position="19"/>
    </location>
</feature>
<feature type="compositionally biased region" description="Polar residues" evidence="4">
    <location>
        <begin position="297"/>
        <end position="315"/>
    </location>
</feature>
<evidence type="ECO:0000313" key="7">
    <source>
        <dbReference type="EMBL" id="EDQ84859.1"/>
    </source>
</evidence>
<dbReference type="KEGG" id="mbr:MONBRDRAFT_12431"/>
<keyword evidence="3" id="KW-0677">Repeat</keyword>
<organism evidence="7 8">
    <name type="scientific">Monosiga brevicollis</name>
    <name type="common">Choanoflagellate</name>
    <dbReference type="NCBI Taxonomy" id="81824"/>
    <lineage>
        <taxon>Eukaryota</taxon>
        <taxon>Choanoflagellata</taxon>
        <taxon>Craspedida</taxon>
        <taxon>Salpingoecidae</taxon>
        <taxon>Monosiga</taxon>
    </lineage>
</organism>
<dbReference type="EMBL" id="CH991580">
    <property type="protein sequence ID" value="EDQ84859.1"/>
    <property type="molecule type" value="Genomic_DNA"/>
</dbReference>
<keyword evidence="5" id="KW-1133">Transmembrane helix</keyword>
<dbReference type="PANTHER" id="PTHR14619">
    <property type="entry name" value="NEURON-DERIVED NEUROTROPHIC FACTOR"/>
    <property type="match status" value="1"/>
</dbReference>
<dbReference type="GeneID" id="5895581"/>
<evidence type="ECO:0000256" key="1">
    <source>
        <dbReference type="ARBA" id="ARBA00004613"/>
    </source>
</evidence>
<reference evidence="7 8" key="1">
    <citation type="journal article" date="2008" name="Nature">
        <title>The genome of the choanoflagellate Monosiga brevicollis and the origin of metazoans.</title>
        <authorList>
            <consortium name="JGI Sequencing"/>
            <person name="King N."/>
            <person name="Westbrook M.J."/>
            <person name="Young S.L."/>
            <person name="Kuo A."/>
            <person name="Abedin M."/>
            <person name="Chapman J."/>
            <person name="Fairclough S."/>
            <person name="Hellsten U."/>
            <person name="Isogai Y."/>
            <person name="Letunic I."/>
            <person name="Marr M."/>
            <person name="Pincus D."/>
            <person name="Putnam N."/>
            <person name="Rokas A."/>
            <person name="Wright K.J."/>
            <person name="Zuzow R."/>
            <person name="Dirks W."/>
            <person name="Good M."/>
            <person name="Goodstein D."/>
            <person name="Lemons D."/>
            <person name="Li W."/>
            <person name="Lyons J.B."/>
            <person name="Morris A."/>
            <person name="Nichols S."/>
            <person name="Richter D.J."/>
            <person name="Salamov A."/>
            <person name="Bork P."/>
            <person name="Lim W.A."/>
            <person name="Manning G."/>
            <person name="Miller W.T."/>
            <person name="McGinnis W."/>
            <person name="Shapiro H."/>
            <person name="Tjian R."/>
            <person name="Grigoriev I.V."/>
            <person name="Rokhsar D."/>
        </authorList>
    </citation>
    <scope>NUCLEOTIDE SEQUENCE [LARGE SCALE GENOMIC DNA]</scope>
    <source>
        <strain evidence="8">MX1 / ATCC 50154</strain>
    </source>
</reference>
<feature type="region of interest" description="Disordered" evidence="4">
    <location>
        <begin position="297"/>
        <end position="317"/>
    </location>
</feature>
<sequence>MSKGTALLFAAAVSIVVLASQTVAGMGMTPVSLAPDTEHNEIVYSQHPMNTYTMNVTNGKIRVTVMPCLGKVNWTLTAPNGEIVDGLFFTADHVHRPVVTHAGSISSLNFDETVVDFSNLAAMNGIYTIKLYNIYQSGDASSGHHMGRRDMAMDMEDTGATVNIENASVTIYWSEEPQLNWPYPELPDDPYVDMEPSGTNSSQILLRWDASPNHGDDLEYCIYGHAMGSMMAHYIHATPCSMHIVESTGDIDRCVGQDLHVYIDGIPAGAMYMVDIVARYKSTGKATAYYGGVWTSEAESSPGSTASPDTQGSQGDDSKDVSLAIGITFLVTFLVVGVVAGVAIMMVRKRGQNEVGNKPYEMNVKGVTASA</sequence>
<protein>
    <recommendedName>
        <fullName evidence="9">Fibronectin type-III domain-containing protein</fullName>
    </recommendedName>
</protein>
<feature type="transmembrane region" description="Helical" evidence="5">
    <location>
        <begin position="323"/>
        <end position="347"/>
    </location>
</feature>
<keyword evidence="5" id="KW-0812">Transmembrane</keyword>
<feature type="chain" id="PRO_5002743108" description="Fibronectin type-III domain-containing protein" evidence="6">
    <location>
        <begin position="20"/>
        <end position="371"/>
    </location>
</feature>
<evidence type="ECO:0008006" key="9">
    <source>
        <dbReference type="Google" id="ProtNLM"/>
    </source>
</evidence>
<name>A9VC92_MONBE</name>
<evidence type="ECO:0000256" key="5">
    <source>
        <dbReference type="SAM" id="Phobius"/>
    </source>
</evidence>
<dbReference type="Proteomes" id="UP000001357">
    <property type="component" value="Unassembled WGS sequence"/>
</dbReference>
<dbReference type="PANTHER" id="PTHR14619:SF3">
    <property type="entry name" value="PROTEIN NDNF"/>
    <property type="match status" value="1"/>
</dbReference>
<proteinExistence type="predicted"/>
<comment type="subcellular location">
    <subcellularLocation>
        <location evidence="1">Secreted</location>
    </subcellularLocation>
</comment>
<evidence type="ECO:0000256" key="6">
    <source>
        <dbReference type="SAM" id="SignalP"/>
    </source>
</evidence>
<keyword evidence="8" id="KW-1185">Reference proteome</keyword>
<dbReference type="InParanoid" id="A9VC92"/>
<evidence type="ECO:0000256" key="4">
    <source>
        <dbReference type="SAM" id="MobiDB-lite"/>
    </source>
</evidence>
<evidence type="ECO:0000256" key="3">
    <source>
        <dbReference type="ARBA" id="ARBA00022737"/>
    </source>
</evidence>
<dbReference type="GO" id="GO:0005576">
    <property type="term" value="C:extracellular region"/>
    <property type="evidence" value="ECO:0007669"/>
    <property type="project" value="UniProtKB-SubCell"/>
</dbReference>
<evidence type="ECO:0000256" key="2">
    <source>
        <dbReference type="ARBA" id="ARBA00022525"/>
    </source>
</evidence>
<gene>
    <name evidence="7" type="ORF">MONBRDRAFT_12431</name>
</gene>